<accession>A0AAP0AZA8</accession>
<dbReference type="AlphaFoldDB" id="A0AAP0AZA8"/>
<comment type="caution">
    <text evidence="1">The sequence shown here is derived from an EMBL/GenBank/DDBJ whole genome shotgun (WGS) entry which is preliminary data.</text>
</comment>
<sequence length="168" mass="18982">MNVVGDTVTSCQFKVIDPTSEEAVLMKSLQVLMACRKNRASRIRNQHACTIVNICLRISRHTMHEPVRYIFLGLPEVNRSTGKLSSLVEEINDGRKLERRWMLQATAHCCVPMRAGCIEDVSHASPVVHIQLLDPTLVTRSSLHNYFSCTELSSSHELLFSCLADLFR</sequence>
<protein>
    <submittedName>
        <fullName evidence="1">ARF guanine-nucleotide exchange factor GNOM</fullName>
    </submittedName>
</protein>
<dbReference type="Proteomes" id="UP001418222">
    <property type="component" value="Unassembled WGS sequence"/>
</dbReference>
<evidence type="ECO:0000313" key="2">
    <source>
        <dbReference type="Proteomes" id="UP001418222"/>
    </source>
</evidence>
<dbReference type="EMBL" id="JBBWWQ010000018">
    <property type="protein sequence ID" value="KAK8921177.1"/>
    <property type="molecule type" value="Genomic_DNA"/>
</dbReference>
<keyword evidence="2" id="KW-1185">Reference proteome</keyword>
<evidence type="ECO:0000313" key="1">
    <source>
        <dbReference type="EMBL" id="KAK8921177.1"/>
    </source>
</evidence>
<proteinExistence type="predicted"/>
<name>A0AAP0AZA8_9ASPA</name>
<organism evidence="1 2">
    <name type="scientific">Platanthera zijinensis</name>
    <dbReference type="NCBI Taxonomy" id="2320716"/>
    <lineage>
        <taxon>Eukaryota</taxon>
        <taxon>Viridiplantae</taxon>
        <taxon>Streptophyta</taxon>
        <taxon>Embryophyta</taxon>
        <taxon>Tracheophyta</taxon>
        <taxon>Spermatophyta</taxon>
        <taxon>Magnoliopsida</taxon>
        <taxon>Liliopsida</taxon>
        <taxon>Asparagales</taxon>
        <taxon>Orchidaceae</taxon>
        <taxon>Orchidoideae</taxon>
        <taxon>Orchideae</taxon>
        <taxon>Orchidinae</taxon>
        <taxon>Platanthera</taxon>
    </lineage>
</organism>
<reference evidence="1 2" key="1">
    <citation type="journal article" date="2022" name="Nat. Plants">
        <title>Genomes of leafy and leafless Platanthera orchids illuminate the evolution of mycoheterotrophy.</title>
        <authorList>
            <person name="Li M.H."/>
            <person name="Liu K.W."/>
            <person name="Li Z."/>
            <person name="Lu H.C."/>
            <person name="Ye Q.L."/>
            <person name="Zhang D."/>
            <person name="Wang J.Y."/>
            <person name="Li Y.F."/>
            <person name="Zhong Z.M."/>
            <person name="Liu X."/>
            <person name="Yu X."/>
            <person name="Liu D.K."/>
            <person name="Tu X.D."/>
            <person name="Liu B."/>
            <person name="Hao Y."/>
            <person name="Liao X.Y."/>
            <person name="Jiang Y.T."/>
            <person name="Sun W.H."/>
            <person name="Chen J."/>
            <person name="Chen Y.Q."/>
            <person name="Ai Y."/>
            <person name="Zhai J.W."/>
            <person name="Wu S.S."/>
            <person name="Zhou Z."/>
            <person name="Hsiao Y.Y."/>
            <person name="Wu W.L."/>
            <person name="Chen Y.Y."/>
            <person name="Lin Y.F."/>
            <person name="Hsu J.L."/>
            <person name="Li C.Y."/>
            <person name="Wang Z.W."/>
            <person name="Zhao X."/>
            <person name="Zhong W.Y."/>
            <person name="Ma X.K."/>
            <person name="Ma L."/>
            <person name="Huang J."/>
            <person name="Chen G.Z."/>
            <person name="Huang M.Z."/>
            <person name="Huang L."/>
            <person name="Peng D.H."/>
            <person name="Luo Y.B."/>
            <person name="Zou S.Q."/>
            <person name="Chen S.P."/>
            <person name="Lan S."/>
            <person name="Tsai W.C."/>
            <person name="Van de Peer Y."/>
            <person name="Liu Z.J."/>
        </authorList>
    </citation>
    <scope>NUCLEOTIDE SEQUENCE [LARGE SCALE GENOMIC DNA]</scope>
    <source>
        <strain evidence="1">Lor287</strain>
    </source>
</reference>
<gene>
    <name evidence="1" type="primary">GN</name>
    <name evidence="1" type="ORF">KSP39_PZI020552</name>
</gene>